<dbReference type="AlphaFoldDB" id="A0A2N6T2N4"/>
<dbReference type="Proteomes" id="UP000235836">
    <property type="component" value="Unassembled WGS sequence"/>
</dbReference>
<dbReference type="EMBL" id="PNHG01000022">
    <property type="protein sequence ID" value="PMC63600.1"/>
    <property type="molecule type" value="Genomic_DNA"/>
</dbReference>
<gene>
    <name evidence="2" type="ORF">CJ203_10270</name>
</gene>
<evidence type="ECO:0000256" key="1">
    <source>
        <dbReference type="SAM" id="Phobius"/>
    </source>
</evidence>
<feature type="transmembrane region" description="Helical" evidence="1">
    <location>
        <begin position="66"/>
        <end position="90"/>
    </location>
</feature>
<comment type="caution">
    <text evidence="2">The sequence shown here is derived from an EMBL/GenBank/DDBJ whole genome shotgun (WGS) entry which is preliminary data.</text>
</comment>
<keyword evidence="1" id="KW-0812">Transmembrane</keyword>
<dbReference type="RefSeq" id="WP_102724520.1">
    <property type="nucleotide sequence ID" value="NZ_PNHG01000022.1"/>
</dbReference>
<accession>A0A2N6T2N4</accession>
<keyword evidence="3" id="KW-1185">Reference proteome</keyword>
<proteinExistence type="predicted"/>
<organism evidence="2 3">
    <name type="scientific">Corynebacterium tuscaniense</name>
    <dbReference type="NCBI Taxonomy" id="302449"/>
    <lineage>
        <taxon>Bacteria</taxon>
        <taxon>Bacillati</taxon>
        <taxon>Actinomycetota</taxon>
        <taxon>Actinomycetes</taxon>
        <taxon>Mycobacteriales</taxon>
        <taxon>Corynebacteriaceae</taxon>
        <taxon>Corynebacterium</taxon>
    </lineage>
</organism>
<keyword evidence="1" id="KW-0472">Membrane</keyword>
<keyword evidence="1" id="KW-1133">Transmembrane helix</keyword>
<name>A0A2N6T2N4_9CORY</name>
<evidence type="ECO:0000313" key="3">
    <source>
        <dbReference type="Proteomes" id="UP000235836"/>
    </source>
</evidence>
<protein>
    <submittedName>
        <fullName evidence="2">Uncharacterized protein</fullName>
    </submittedName>
</protein>
<sequence length="99" mass="11457">MNMNPVSRRKSAHIQTTISVEDVERVRRQRRLAKTEEEYADVRSQMRDLVSELRSTPERSPQLKRIAGIIILVVGLIVGALLFYAAYLVWPGFVEIFRD</sequence>
<evidence type="ECO:0000313" key="2">
    <source>
        <dbReference type="EMBL" id="PMC63600.1"/>
    </source>
</evidence>
<reference evidence="2 3" key="1">
    <citation type="submission" date="2017-09" db="EMBL/GenBank/DDBJ databases">
        <title>Bacterial strain isolated from the female urinary microbiota.</title>
        <authorList>
            <person name="Thomas-White K."/>
            <person name="Kumar N."/>
            <person name="Forster S."/>
            <person name="Putonti C."/>
            <person name="Lawley T."/>
            <person name="Wolfe A.J."/>
        </authorList>
    </citation>
    <scope>NUCLEOTIDE SEQUENCE [LARGE SCALE GENOMIC DNA]</scope>
    <source>
        <strain evidence="2 3">UMB0792</strain>
    </source>
</reference>